<evidence type="ECO:0000259" key="3">
    <source>
        <dbReference type="Pfam" id="PF02668"/>
    </source>
</evidence>
<protein>
    <recommendedName>
        <fullName evidence="3">TauD/TfdA-like domain-containing protein</fullName>
    </recommendedName>
</protein>
<proteinExistence type="predicted"/>
<name>A0A6S6SGC5_9GAMM</name>
<sequence>MKNDQLRTIYPFGDGHPRIDMESYRLDCEKFTQPEALTEAVHQQWQDKGLVVLANTGMTHLSELQKYGEMIFADFTRYEGGSAPRNMWSDKVFGIDDTPCHIDMCYHNEACYLPSFPQCFVIGSLSSLSRGGETLASNNEATTDALMETDLGQTLKEKGIRYVRNMTDKYATDVMVYKHWQDTFYTDSKAEAENYVKAQGWDHEWLADGTLRTSYVVDAFEYHDRLGKDLYFAGLVSHAAFFDQWPGFNNLPDAERPFTMELGDGTPLSDDDIATVYAAYNQASVALEWQRADVAIIDNLRWSHARPAYQLQDGETRVMGVTMGMMKNRSGSRS</sequence>
<evidence type="ECO:0000313" key="4">
    <source>
        <dbReference type="EMBL" id="CAA6804387.1"/>
    </source>
</evidence>
<dbReference type="PANTHER" id="PTHR10696">
    <property type="entry name" value="GAMMA-BUTYROBETAINE HYDROXYLASE-RELATED"/>
    <property type="match status" value="1"/>
</dbReference>
<comment type="cofactor">
    <cofactor evidence="1">
        <name>Fe(2+)</name>
        <dbReference type="ChEBI" id="CHEBI:29033"/>
    </cofactor>
</comment>
<evidence type="ECO:0000256" key="2">
    <source>
        <dbReference type="ARBA" id="ARBA00023002"/>
    </source>
</evidence>
<evidence type="ECO:0000256" key="1">
    <source>
        <dbReference type="ARBA" id="ARBA00001954"/>
    </source>
</evidence>
<dbReference type="GO" id="GO:0016706">
    <property type="term" value="F:2-oxoglutarate-dependent dioxygenase activity"/>
    <property type="evidence" value="ECO:0007669"/>
    <property type="project" value="UniProtKB-ARBA"/>
</dbReference>
<dbReference type="SUPFAM" id="SSF51197">
    <property type="entry name" value="Clavaminate synthase-like"/>
    <property type="match status" value="1"/>
</dbReference>
<dbReference type="EMBL" id="CACVAY010000021">
    <property type="protein sequence ID" value="CAA6804387.1"/>
    <property type="molecule type" value="Genomic_DNA"/>
</dbReference>
<organism evidence="4">
    <name type="scientific">uncultured Thiotrichaceae bacterium</name>
    <dbReference type="NCBI Taxonomy" id="298394"/>
    <lineage>
        <taxon>Bacteria</taxon>
        <taxon>Pseudomonadati</taxon>
        <taxon>Pseudomonadota</taxon>
        <taxon>Gammaproteobacteria</taxon>
        <taxon>Thiotrichales</taxon>
        <taxon>Thiotrichaceae</taxon>
        <taxon>environmental samples</taxon>
    </lineage>
</organism>
<dbReference type="InterPro" id="IPR050411">
    <property type="entry name" value="AlphaKG_dependent_hydroxylases"/>
</dbReference>
<dbReference type="Gene3D" id="3.60.130.10">
    <property type="entry name" value="Clavaminate synthase-like"/>
    <property type="match status" value="1"/>
</dbReference>
<dbReference type="PANTHER" id="PTHR10696:SF21">
    <property type="entry name" value="TAUD_TFDA-LIKE DOMAIN-CONTAINING PROTEIN"/>
    <property type="match status" value="1"/>
</dbReference>
<gene>
    <name evidence="4" type="ORF">HELGO_WM11605</name>
</gene>
<dbReference type="InterPro" id="IPR042098">
    <property type="entry name" value="TauD-like_sf"/>
</dbReference>
<accession>A0A6S6SGC5</accession>
<dbReference type="Pfam" id="PF02668">
    <property type="entry name" value="TauD"/>
    <property type="match status" value="1"/>
</dbReference>
<dbReference type="AlphaFoldDB" id="A0A6S6SGC5"/>
<dbReference type="InterPro" id="IPR003819">
    <property type="entry name" value="TauD/TfdA-like"/>
</dbReference>
<keyword evidence="2" id="KW-0560">Oxidoreductase</keyword>
<feature type="domain" description="TauD/TfdA-like" evidence="3">
    <location>
        <begin position="26"/>
        <end position="319"/>
    </location>
</feature>
<reference evidence="4" key="1">
    <citation type="submission" date="2020-01" db="EMBL/GenBank/DDBJ databases">
        <authorList>
            <person name="Meier V. D."/>
            <person name="Meier V D."/>
        </authorList>
    </citation>
    <scope>NUCLEOTIDE SEQUENCE</scope>
    <source>
        <strain evidence="4">HLG_WM_MAG_07</strain>
    </source>
</reference>